<evidence type="ECO:0000313" key="3">
    <source>
        <dbReference type="Proteomes" id="UP000220340"/>
    </source>
</evidence>
<organism evidence="2 3">
    <name type="scientific">Mycolicibacterium diernhoferi</name>
    <dbReference type="NCBI Taxonomy" id="1801"/>
    <lineage>
        <taxon>Bacteria</taxon>
        <taxon>Bacillati</taxon>
        <taxon>Actinomycetota</taxon>
        <taxon>Actinomycetes</taxon>
        <taxon>Mycobacteriales</taxon>
        <taxon>Mycobacteriaceae</taxon>
        <taxon>Mycolicibacterium</taxon>
    </lineage>
</organism>
<gene>
    <name evidence="2" type="ORF">CRI78_16560</name>
</gene>
<name>A0A2A7NT83_9MYCO</name>
<comment type="caution">
    <text evidence="2">The sequence shown here is derived from an EMBL/GenBank/DDBJ whole genome shotgun (WGS) entry which is preliminary data.</text>
</comment>
<sequence>MILLGALLLILGFVLDVYLLWVVGVVLLVVGAVFWALGAIGRPVAGRRAWF</sequence>
<keyword evidence="1" id="KW-1133">Transmembrane helix</keyword>
<protein>
    <submittedName>
        <fullName evidence="2">Uncharacterized protein</fullName>
    </submittedName>
</protein>
<evidence type="ECO:0000313" key="2">
    <source>
        <dbReference type="EMBL" id="PEG53470.1"/>
    </source>
</evidence>
<keyword evidence="1" id="KW-0812">Transmembrane</keyword>
<dbReference type="EMBL" id="PDCR01000020">
    <property type="protein sequence ID" value="PEG53470.1"/>
    <property type="molecule type" value="Genomic_DNA"/>
</dbReference>
<keyword evidence="3" id="KW-1185">Reference proteome</keyword>
<feature type="transmembrane region" description="Helical" evidence="1">
    <location>
        <begin position="6"/>
        <end position="38"/>
    </location>
</feature>
<proteinExistence type="predicted"/>
<keyword evidence="1" id="KW-0472">Membrane</keyword>
<evidence type="ECO:0000256" key="1">
    <source>
        <dbReference type="SAM" id="Phobius"/>
    </source>
</evidence>
<dbReference type="AlphaFoldDB" id="A0A2A7NT83"/>
<accession>A0A2A7NT83</accession>
<reference evidence="2 3" key="1">
    <citation type="submission" date="2017-10" db="EMBL/GenBank/DDBJ databases">
        <title>The new phylogeny of genus Mycobacterium.</title>
        <authorList>
            <person name="Tortoli E."/>
            <person name="Trovato A."/>
            <person name="Cirillo D.M."/>
        </authorList>
    </citation>
    <scope>NUCLEOTIDE SEQUENCE [LARGE SCALE GENOMIC DNA]</scope>
    <source>
        <strain evidence="2 3">IP141170001</strain>
    </source>
</reference>
<dbReference type="Proteomes" id="UP000220340">
    <property type="component" value="Unassembled WGS sequence"/>
</dbReference>
<dbReference type="RefSeq" id="WP_097933869.1">
    <property type="nucleotide sequence ID" value="NZ_BAAATC010000011.1"/>
</dbReference>